<protein>
    <submittedName>
        <fullName evidence="3">PH domain-containing protein</fullName>
    </submittedName>
</protein>
<proteinExistence type="predicted"/>
<keyword evidence="4" id="KW-1185">Reference proteome</keyword>
<feature type="domain" description="YdbS-like PH" evidence="2">
    <location>
        <begin position="77"/>
        <end position="148"/>
    </location>
</feature>
<evidence type="ECO:0000313" key="3">
    <source>
        <dbReference type="EMBL" id="AZQ76727.1"/>
    </source>
</evidence>
<reference evidence="3 4" key="1">
    <citation type="submission" date="2018-12" db="EMBL/GenBank/DDBJ databases">
        <title>Complete genome sequence of Flaviflexus sp. H23T48.</title>
        <authorList>
            <person name="Bae J.-W."/>
            <person name="Lee J.-Y."/>
        </authorList>
    </citation>
    <scope>NUCLEOTIDE SEQUENCE [LARGE SCALE GENOMIC DNA]</scope>
    <source>
        <strain evidence="3 4">H23T48</strain>
    </source>
</reference>
<evidence type="ECO:0000259" key="2">
    <source>
        <dbReference type="Pfam" id="PF03703"/>
    </source>
</evidence>
<dbReference type="PANTHER" id="PTHR37938">
    <property type="entry name" value="BLL0215 PROTEIN"/>
    <property type="match status" value="1"/>
</dbReference>
<keyword evidence="1" id="KW-0812">Transmembrane</keyword>
<feature type="transmembrane region" description="Helical" evidence="1">
    <location>
        <begin position="53"/>
        <end position="72"/>
    </location>
</feature>
<sequence>MGLPTKYLGKDEVIIRHMHSHVKELFLAIILGILLIIAVIAAFVFLPESVDPWGPWVVVGLAVILAIWKVFIPWLKWITDTYTITSRRIITRTGIIAKNGHDIPLARISNVAYEHDLIDRIFGCGTLILETSADNPLRLHDIPKVEQVHVELTELLFNNDQHYDREIDY</sequence>
<name>A0A3Q9G1E0_9ACTO</name>
<feature type="transmembrane region" description="Helical" evidence="1">
    <location>
        <begin position="25"/>
        <end position="47"/>
    </location>
</feature>
<dbReference type="Proteomes" id="UP000280344">
    <property type="component" value="Chromosome"/>
</dbReference>
<evidence type="ECO:0000313" key="4">
    <source>
        <dbReference type="Proteomes" id="UP000280344"/>
    </source>
</evidence>
<keyword evidence="1" id="KW-0472">Membrane</keyword>
<dbReference type="InterPro" id="IPR005182">
    <property type="entry name" value="YdbS-like_PH"/>
</dbReference>
<dbReference type="RefSeq" id="WP_126703535.1">
    <property type="nucleotide sequence ID" value="NZ_CP034593.1"/>
</dbReference>
<dbReference type="EMBL" id="CP034593">
    <property type="protein sequence ID" value="AZQ76727.1"/>
    <property type="molecule type" value="Genomic_DNA"/>
</dbReference>
<dbReference type="KEGG" id="flh:EJ997_04575"/>
<keyword evidence="1" id="KW-1133">Transmembrane helix</keyword>
<organism evidence="3 4">
    <name type="scientific">Flaviflexus ciconiae</name>
    <dbReference type="NCBI Taxonomy" id="2496867"/>
    <lineage>
        <taxon>Bacteria</taxon>
        <taxon>Bacillati</taxon>
        <taxon>Actinomycetota</taxon>
        <taxon>Actinomycetes</taxon>
        <taxon>Actinomycetales</taxon>
        <taxon>Actinomycetaceae</taxon>
        <taxon>Flaviflexus</taxon>
    </lineage>
</organism>
<dbReference type="OrthoDB" id="4990503at2"/>
<gene>
    <name evidence="3" type="ORF">EJ997_04575</name>
</gene>
<dbReference type="PANTHER" id="PTHR37938:SF1">
    <property type="entry name" value="BLL0215 PROTEIN"/>
    <property type="match status" value="1"/>
</dbReference>
<evidence type="ECO:0000256" key="1">
    <source>
        <dbReference type="SAM" id="Phobius"/>
    </source>
</evidence>
<accession>A0A3Q9G1E0</accession>
<dbReference type="AlphaFoldDB" id="A0A3Q9G1E0"/>
<dbReference type="Pfam" id="PF03703">
    <property type="entry name" value="bPH_2"/>
    <property type="match status" value="1"/>
</dbReference>